<dbReference type="Proteomes" id="UP000672657">
    <property type="component" value="Unassembled WGS sequence"/>
</dbReference>
<reference evidence="5 6" key="1">
    <citation type="submission" date="2021-03" db="EMBL/GenBank/DDBJ databases">
        <authorList>
            <person name="Peeters C."/>
        </authorList>
    </citation>
    <scope>NUCLEOTIDE SEQUENCE [LARGE SCALE GENOMIC DNA]</scope>
    <source>
        <strain evidence="5 6">LMG 26411</strain>
    </source>
</reference>
<dbReference type="PROSITE" id="PS50977">
    <property type="entry name" value="HTH_TETR_2"/>
    <property type="match status" value="1"/>
</dbReference>
<gene>
    <name evidence="5" type="ORF">LMG26411_07714</name>
</gene>
<dbReference type="EMBL" id="CAJPVI010000090">
    <property type="protein sequence ID" value="CAG2160740.1"/>
    <property type="molecule type" value="Genomic_DNA"/>
</dbReference>
<sequence>MAIRRKTSQKGATHATPPEPGIRDWRAGETRDERSRLIREALFHAAAEIVGEKGYQEASISLITQRAGVALGTFYNHFESRQDILDQLLPSLGKDLLTHVGTCAREGKTLIKREELGFRGFFSFLKAHPYFFRILNEASSFAPKAYEAHLELVHEGYMNFLRRARAGGEIRGFSERELEVVAFVMMSSRIFLDRYASRDDQESDIPDWVVKAYCKLVEHGLSGA</sequence>
<dbReference type="InterPro" id="IPR050624">
    <property type="entry name" value="HTH-type_Tx_Regulator"/>
</dbReference>
<accession>A0ABM8TVK6</accession>
<evidence type="ECO:0000259" key="4">
    <source>
        <dbReference type="PROSITE" id="PS50977"/>
    </source>
</evidence>
<keyword evidence="6" id="KW-1185">Reference proteome</keyword>
<evidence type="ECO:0000256" key="3">
    <source>
        <dbReference type="SAM" id="MobiDB-lite"/>
    </source>
</evidence>
<evidence type="ECO:0000313" key="6">
    <source>
        <dbReference type="Proteomes" id="UP000672657"/>
    </source>
</evidence>
<evidence type="ECO:0000313" key="5">
    <source>
        <dbReference type="EMBL" id="CAG2160740.1"/>
    </source>
</evidence>
<proteinExistence type="predicted"/>
<dbReference type="PRINTS" id="PR00455">
    <property type="entry name" value="HTHTETR"/>
</dbReference>
<evidence type="ECO:0000256" key="2">
    <source>
        <dbReference type="PROSITE-ProRule" id="PRU00335"/>
    </source>
</evidence>
<name>A0ABM8TVK6_9BURK</name>
<keyword evidence="1 2" id="KW-0238">DNA-binding</keyword>
<feature type="DNA-binding region" description="H-T-H motif" evidence="2">
    <location>
        <begin position="59"/>
        <end position="78"/>
    </location>
</feature>
<feature type="region of interest" description="Disordered" evidence="3">
    <location>
        <begin position="1"/>
        <end position="28"/>
    </location>
</feature>
<evidence type="ECO:0000256" key="1">
    <source>
        <dbReference type="ARBA" id="ARBA00023125"/>
    </source>
</evidence>
<dbReference type="PANTHER" id="PTHR43479:SF11">
    <property type="entry name" value="ACREF_ENVCD OPERON REPRESSOR-RELATED"/>
    <property type="match status" value="1"/>
</dbReference>
<protein>
    <recommendedName>
        <fullName evidence="4">HTH tetR-type domain-containing protein</fullName>
    </recommendedName>
</protein>
<dbReference type="Pfam" id="PF00440">
    <property type="entry name" value="TetR_N"/>
    <property type="match status" value="1"/>
</dbReference>
<feature type="domain" description="HTH tetR-type" evidence="4">
    <location>
        <begin position="36"/>
        <end position="96"/>
    </location>
</feature>
<dbReference type="SUPFAM" id="SSF46689">
    <property type="entry name" value="Homeodomain-like"/>
    <property type="match status" value="1"/>
</dbReference>
<comment type="caution">
    <text evidence="5">The sequence shown here is derived from an EMBL/GenBank/DDBJ whole genome shotgun (WGS) entry which is preliminary data.</text>
</comment>
<dbReference type="InterPro" id="IPR001647">
    <property type="entry name" value="HTH_TetR"/>
</dbReference>
<dbReference type="PANTHER" id="PTHR43479">
    <property type="entry name" value="ACREF/ENVCD OPERON REPRESSOR-RELATED"/>
    <property type="match status" value="1"/>
</dbReference>
<organism evidence="5 6">
    <name type="scientific">Cupriavidus numazuensis</name>
    <dbReference type="NCBI Taxonomy" id="221992"/>
    <lineage>
        <taxon>Bacteria</taxon>
        <taxon>Pseudomonadati</taxon>
        <taxon>Pseudomonadota</taxon>
        <taxon>Betaproteobacteria</taxon>
        <taxon>Burkholderiales</taxon>
        <taxon>Burkholderiaceae</taxon>
        <taxon>Cupriavidus</taxon>
    </lineage>
</organism>
<dbReference type="Gene3D" id="1.10.357.10">
    <property type="entry name" value="Tetracycline Repressor, domain 2"/>
    <property type="match status" value="1"/>
</dbReference>
<dbReference type="RefSeq" id="WP_211958449.1">
    <property type="nucleotide sequence ID" value="NZ_CAJPVI010000090.1"/>
</dbReference>
<dbReference type="InterPro" id="IPR009057">
    <property type="entry name" value="Homeodomain-like_sf"/>
</dbReference>